<dbReference type="EMBL" id="JANPWB010000011">
    <property type="protein sequence ID" value="KAJ1125681.1"/>
    <property type="molecule type" value="Genomic_DNA"/>
</dbReference>
<comment type="caution">
    <text evidence="2">The sequence shown here is derived from an EMBL/GenBank/DDBJ whole genome shotgun (WGS) entry which is preliminary data.</text>
</comment>
<name>A0AAV7PE60_PLEWA</name>
<evidence type="ECO:0000313" key="3">
    <source>
        <dbReference type="Proteomes" id="UP001066276"/>
    </source>
</evidence>
<feature type="transmembrane region" description="Helical" evidence="1">
    <location>
        <begin position="37"/>
        <end position="66"/>
    </location>
</feature>
<gene>
    <name evidence="2" type="ORF">NDU88_004104</name>
</gene>
<accession>A0AAV7PE60</accession>
<dbReference type="Proteomes" id="UP001066276">
    <property type="component" value="Chromosome 7"/>
</dbReference>
<keyword evidence="3" id="KW-1185">Reference proteome</keyword>
<organism evidence="2 3">
    <name type="scientific">Pleurodeles waltl</name>
    <name type="common">Iberian ribbed newt</name>
    <dbReference type="NCBI Taxonomy" id="8319"/>
    <lineage>
        <taxon>Eukaryota</taxon>
        <taxon>Metazoa</taxon>
        <taxon>Chordata</taxon>
        <taxon>Craniata</taxon>
        <taxon>Vertebrata</taxon>
        <taxon>Euteleostomi</taxon>
        <taxon>Amphibia</taxon>
        <taxon>Batrachia</taxon>
        <taxon>Caudata</taxon>
        <taxon>Salamandroidea</taxon>
        <taxon>Salamandridae</taxon>
        <taxon>Pleurodelinae</taxon>
        <taxon>Pleurodeles</taxon>
    </lineage>
</organism>
<keyword evidence="1" id="KW-0472">Membrane</keyword>
<evidence type="ECO:0000256" key="1">
    <source>
        <dbReference type="SAM" id="Phobius"/>
    </source>
</evidence>
<sequence length="94" mass="10528">MVGPLLVAKCEVGLRHARERQMTRGATDQFKLRGPRFIFELVVVLRALLALAWSLVAVSMSTAFLGQSHFFNAVRRACSGLQGRWHLAQAQHLK</sequence>
<keyword evidence="1" id="KW-0812">Transmembrane</keyword>
<reference evidence="2" key="1">
    <citation type="journal article" date="2022" name="bioRxiv">
        <title>Sequencing and chromosome-scale assembly of the giantPleurodeles waltlgenome.</title>
        <authorList>
            <person name="Brown T."/>
            <person name="Elewa A."/>
            <person name="Iarovenko S."/>
            <person name="Subramanian E."/>
            <person name="Araus A.J."/>
            <person name="Petzold A."/>
            <person name="Susuki M."/>
            <person name="Suzuki K.-i.T."/>
            <person name="Hayashi T."/>
            <person name="Toyoda A."/>
            <person name="Oliveira C."/>
            <person name="Osipova E."/>
            <person name="Leigh N.D."/>
            <person name="Simon A."/>
            <person name="Yun M.H."/>
        </authorList>
    </citation>
    <scope>NUCLEOTIDE SEQUENCE</scope>
    <source>
        <strain evidence="2">20211129_DDA</strain>
        <tissue evidence="2">Liver</tissue>
    </source>
</reference>
<protein>
    <submittedName>
        <fullName evidence="2">Uncharacterized protein</fullName>
    </submittedName>
</protein>
<evidence type="ECO:0000313" key="2">
    <source>
        <dbReference type="EMBL" id="KAJ1125681.1"/>
    </source>
</evidence>
<proteinExistence type="predicted"/>
<keyword evidence="1" id="KW-1133">Transmembrane helix</keyword>
<dbReference type="AlphaFoldDB" id="A0AAV7PE60"/>